<proteinExistence type="predicted"/>
<dbReference type="InterPro" id="IPR036574">
    <property type="entry name" value="Scorpion_toxin-like_sf"/>
</dbReference>
<gene>
    <name evidence="4" type="ORF">PVAND_013129</name>
</gene>
<dbReference type="AlphaFoldDB" id="A0A9J6CPP6"/>
<evidence type="ECO:0000256" key="1">
    <source>
        <dbReference type="ARBA" id="ARBA00023157"/>
    </source>
</evidence>
<reference evidence="4" key="1">
    <citation type="submission" date="2021-03" db="EMBL/GenBank/DDBJ databases">
        <title>Chromosome level genome of the anhydrobiotic midge Polypedilum vanderplanki.</title>
        <authorList>
            <person name="Yoshida Y."/>
            <person name="Kikawada T."/>
            <person name="Gusev O."/>
        </authorList>
    </citation>
    <scope>NUCLEOTIDE SEQUENCE</scope>
    <source>
        <strain evidence="4">NIAS01</strain>
        <tissue evidence="4">Whole body or cell culture</tissue>
    </source>
</reference>
<dbReference type="InterPro" id="IPR001542">
    <property type="entry name" value="Defensin_invertebrate/fungal"/>
</dbReference>
<dbReference type="OrthoDB" id="7979291at2759"/>
<dbReference type="Proteomes" id="UP001107558">
    <property type="component" value="Chromosome 1"/>
</dbReference>
<sequence>MKSIISLLFFFFICAAFANDEIEFDNQGPDAPLKCSNRLEYKACLTHCLQSGFKKAICKNNQCECADDNNMEPSPYENGCQPEYCDFMCKKYGLLSGSCLPNDQCQCFPEKLQKPFEDFEETEVDVDDLDADLNCSTLGEYYKCYEHCKKSGFFLPYCKDEKCSCIHDKRKEYVAYDDEIERNPRLTCQINKWLCNKHCELHNFRYGICNENHICVCYK</sequence>
<name>A0A9J6CPP6_POLVA</name>
<dbReference type="PROSITE" id="PS51378">
    <property type="entry name" value="INVERT_DEFENSINS"/>
    <property type="match status" value="1"/>
</dbReference>
<comment type="caution">
    <text evidence="4">The sequence shown here is derived from an EMBL/GenBank/DDBJ whole genome shotgun (WGS) entry which is preliminary data.</text>
</comment>
<organism evidence="4 5">
    <name type="scientific">Polypedilum vanderplanki</name>
    <name type="common">Sleeping chironomid midge</name>
    <dbReference type="NCBI Taxonomy" id="319348"/>
    <lineage>
        <taxon>Eukaryota</taxon>
        <taxon>Metazoa</taxon>
        <taxon>Ecdysozoa</taxon>
        <taxon>Arthropoda</taxon>
        <taxon>Hexapoda</taxon>
        <taxon>Insecta</taxon>
        <taxon>Pterygota</taxon>
        <taxon>Neoptera</taxon>
        <taxon>Endopterygota</taxon>
        <taxon>Diptera</taxon>
        <taxon>Nematocera</taxon>
        <taxon>Chironomoidea</taxon>
        <taxon>Chironomidae</taxon>
        <taxon>Chironominae</taxon>
        <taxon>Polypedilum</taxon>
        <taxon>Polypedilum</taxon>
    </lineage>
</organism>
<accession>A0A9J6CPP6</accession>
<keyword evidence="2" id="KW-0732">Signal</keyword>
<dbReference type="GO" id="GO:0050830">
    <property type="term" value="P:defense response to Gram-positive bacterium"/>
    <property type="evidence" value="ECO:0007669"/>
    <property type="project" value="UniProtKB-ARBA"/>
</dbReference>
<evidence type="ECO:0000313" key="4">
    <source>
        <dbReference type="EMBL" id="KAG5683868.1"/>
    </source>
</evidence>
<feature type="domain" description="Invertebrate defensins family profile" evidence="3">
    <location>
        <begin position="185"/>
        <end position="219"/>
    </location>
</feature>
<protein>
    <recommendedName>
        <fullName evidence="3">Invertebrate defensins family profile domain-containing protein</fullName>
    </recommendedName>
</protein>
<dbReference type="GO" id="GO:0005576">
    <property type="term" value="C:extracellular region"/>
    <property type="evidence" value="ECO:0007669"/>
    <property type="project" value="UniProtKB-ARBA"/>
</dbReference>
<feature type="chain" id="PRO_5039902219" description="Invertebrate defensins family profile domain-containing protein" evidence="2">
    <location>
        <begin position="19"/>
        <end position="219"/>
    </location>
</feature>
<evidence type="ECO:0000313" key="5">
    <source>
        <dbReference type="Proteomes" id="UP001107558"/>
    </source>
</evidence>
<dbReference type="Pfam" id="PF01097">
    <property type="entry name" value="Defensin_2"/>
    <property type="match status" value="1"/>
</dbReference>
<feature type="signal peptide" evidence="2">
    <location>
        <begin position="1"/>
        <end position="18"/>
    </location>
</feature>
<keyword evidence="5" id="KW-1185">Reference proteome</keyword>
<keyword evidence="1" id="KW-1015">Disulfide bond</keyword>
<dbReference type="EMBL" id="JADBJN010000001">
    <property type="protein sequence ID" value="KAG5683868.1"/>
    <property type="molecule type" value="Genomic_DNA"/>
</dbReference>
<evidence type="ECO:0000256" key="2">
    <source>
        <dbReference type="SAM" id="SignalP"/>
    </source>
</evidence>
<dbReference type="SUPFAM" id="SSF57095">
    <property type="entry name" value="Scorpion toxin-like"/>
    <property type="match status" value="1"/>
</dbReference>
<evidence type="ECO:0000259" key="3">
    <source>
        <dbReference type="PROSITE" id="PS51378"/>
    </source>
</evidence>